<dbReference type="InterPro" id="IPR045621">
    <property type="entry name" value="BPD_transp_1_N"/>
</dbReference>
<dbReference type="PANTHER" id="PTHR43163">
    <property type="entry name" value="DIPEPTIDE TRANSPORT SYSTEM PERMEASE PROTEIN DPPB-RELATED"/>
    <property type="match status" value="1"/>
</dbReference>
<evidence type="ECO:0000256" key="1">
    <source>
        <dbReference type="ARBA" id="ARBA00004651"/>
    </source>
</evidence>
<organism evidence="9 10">
    <name type="scientific">Candidatus Liberibacter europaeus</name>
    <dbReference type="NCBI Taxonomy" id="744859"/>
    <lineage>
        <taxon>Bacteria</taxon>
        <taxon>Pseudomonadati</taxon>
        <taxon>Pseudomonadota</taxon>
        <taxon>Alphaproteobacteria</taxon>
        <taxon>Hyphomicrobiales</taxon>
        <taxon>Rhizobiaceae</taxon>
        <taxon>Liberibacter</taxon>
    </lineage>
</organism>
<dbReference type="InterPro" id="IPR035906">
    <property type="entry name" value="MetI-like_sf"/>
</dbReference>
<dbReference type="GO" id="GO:0071916">
    <property type="term" value="F:dipeptide transmembrane transporter activity"/>
    <property type="evidence" value="ECO:0007669"/>
    <property type="project" value="TreeGrafter"/>
</dbReference>
<feature type="transmembrane region" description="Helical" evidence="7">
    <location>
        <begin position="101"/>
        <end position="123"/>
    </location>
</feature>
<dbReference type="Proteomes" id="UP000240811">
    <property type="component" value="Unassembled WGS sequence"/>
</dbReference>
<proteinExistence type="inferred from homology"/>
<keyword evidence="3" id="KW-1003">Cell membrane</keyword>
<dbReference type="SUPFAM" id="SSF161098">
    <property type="entry name" value="MetI-like"/>
    <property type="match status" value="1"/>
</dbReference>
<comment type="caution">
    <text evidence="9">The sequence shown here is derived from an EMBL/GenBank/DDBJ whole genome shotgun (WGS) entry which is preliminary data.</text>
</comment>
<evidence type="ECO:0000313" key="9">
    <source>
        <dbReference type="EMBL" id="PTL86097.1"/>
    </source>
</evidence>
<dbReference type="EMBL" id="PSQJ01000010">
    <property type="protein sequence ID" value="PTL86097.1"/>
    <property type="molecule type" value="Genomic_DNA"/>
</dbReference>
<dbReference type="Pfam" id="PF00528">
    <property type="entry name" value="BPD_transp_1"/>
    <property type="match status" value="1"/>
</dbReference>
<evidence type="ECO:0000256" key="4">
    <source>
        <dbReference type="ARBA" id="ARBA00022692"/>
    </source>
</evidence>
<evidence type="ECO:0000259" key="8">
    <source>
        <dbReference type="PROSITE" id="PS50928"/>
    </source>
</evidence>
<evidence type="ECO:0000256" key="6">
    <source>
        <dbReference type="ARBA" id="ARBA00023136"/>
    </source>
</evidence>
<protein>
    <submittedName>
        <fullName evidence="9">Dipeptide ABC transporter permease DppB</fullName>
    </submittedName>
</protein>
<dbReference type="Pfam" id="PF19300">
    <property type="entry name" value="BPD_transp_1_N"/>
    <property type="match status" value="1"/>
</dbReference>
<dbReference type="PROSITE" id="PS50928">
    <property type="entry name" value="ABC_TM1"/>
    <property type="match status" value="1"/>
</dbReference>
<evidence type="ECO:0000256" key="5">
    <source>
        <dbReference type="ARBA" id="ARBA00022989"/>
    </source>
</evidence>
<accession>A0A2T4VWF4</accession>
<feature type="transmembrane region" description="Helical" evidence="7">
    <location>
        <begin position="135"/>
        <end position="158"/>
    </location>
</feature>
<feature type="transmembrane region" description="Helical" evidence="7">
    <location>
        <begin position="260"/>
        <end position="282"/>
    </location>
</feature>
<evidence type="ECO:0000256" key="2">
    <source>
        <dbReference type="ARBA" id="ARBA00022448"/>
    </source>
</evidence>
<comment type="similarity">
    <text evidence="7">Belongs to the binding-protein-dependent transport system permease family.</text>
</comment>
<feature type="transmembrane region" description="Helical" evidence="7">
    <location>
        <begin position="306"/>
        <end position="332"/>
    </location>
</feature>
<keyword evidence="4 7" id="KW-0812">Transmembrane</keyword>
<feature type="transmembrane region" description="Helical" evidence="7">
    <location>
        <begin position="9"/>
        <end position="30"/>
    </location>
</feature>
<dbReference type="AlphaFoldDB" id="A0A2T4VWF4"/>
<dbReference type="Gene3D" id="1.10.3720.10">
    <property type="entry name" value="MetI-like"/>
    <property type="match status" value="1"/>
</dbReference>
<evidence type="ECO:0000256" key="7">
    <source>
        <dbReference type="RuleBase" id="RU363032"/>
    </source>
</evidence>
<gene>
    <name evidence="9" type="ORF">C4617_05470</name>
</gene>
<feature type="domain" description="ABC transmembrane type-1" evidence="8">
    <location>
        <begin position="96"/>
        <end position="325"/>
    </location>
</feature>
<keyword evidence="5 7" id="KW-1133">Transmembrane helix</keyword>
<comment type="subcellular location">
    <subcellularLocation>
        <location evidence="1 7">Cell membrane</location>
        <topology evidence="1 7">Multi-pass membrane protein</topology>
    </subcellularLocation>
</comment>
<keyword evidence="2 7" id="KW-0813">Transport</keyword>
<reference evidence="10" key="1">
    <citation type="submission" date="2018-02" db="EMBL/GenBank/DDBJ databases">
        <title>Genome sequence of Candidatus Liberibacter europaeus.</title>
        <authorList>
            <person name="Frampton R.A."/>
            <person name="Thompson S.M."/>
            <person name="David C."/>
            <person name="Addison S.M."/>
            <person name="Smith G.R."/>
        </authorList>
    </citation>
    <scope>NUCLEOTIDE SEQUENCE [LARGE SCALE GENOMIC DNA]</scope>
</reference>
<dbReference type="CDD" id="cd06261">
    <property type="entry name" value="TM_PBP2"/>
    <property type="match status" value="1"/>
</dbReference>
<keyword evidence="6 7" id="KW-0472">Membrane</keyword>
<dbReference type="InterPro" id="IPR000515">
    <property type="entry name" value="MetI-like"/>
</dbReference>
<name>A0A2T4VWF4_9HYPH</name>
<sequence length="340" mass="37854">MLQFILRRLVVVIATFIGVTFLAFSLIHIIPGDPVLVMLGERGCSADHHAKMMAKLGLDRPLWEQYIKYVYRLLQGELGISLTSGLHVWEEFIPRFKATLEVAICGMAFAMSLGIPIGVLAAIKRGSFFDFTSVILSLIGSSMPVFWLGIILITLFSVHWNITPVSGRVGDNIFLEENNSLLTGFMLIDTLLWGEDGNFIDAVKHLILPTIVLGTTQLAKIVRIIRSSMLEVLGCNYIRTARAKGLSKFRIIWIHALRNALLPFITSMGIQISALLGGSVLIEKVFSWPGLGRWILDALQSRDYPVIQGGVVLISMLIISVNILIDFLYSVVDPRIKYKK</sequence>
<evidence type="ECO:0000313" key="10">
    <source>
        <dbReference type="Proteomes" id="UP000240811"/>
    </source>
</evidence>
<dbReference type="PANTHER" id="PTHR43163:SF6">
    <property type="entry name" value="DIPEPTIDE TRANSPORT SYSTEM PERMEASE PROTEIN DPPB-RELATED"/>
    <property type="match status" value="1"/>
</dbReference>
<evidence type="ECO:0000256" key="3">
    <source>
        <dbReference type="ARBA" id="ARBA00022475"/>
    </source>
</evidence>
<dbReference type="GO" id="GO:0005886">
    <property type="term" value="C:plasma membrane"/>
    <property type="evidence" value="ECO:0007669"/>
    <property type="project" value="UniProtKB-SubCell"/>
</dbReference>